<dbReference type="PANTHER" id="PTHR10877">
    <property type="entry name" value="POLYCYSTIN FAMILY MEMBER"/>
    <property type="match status" value="1"/>
</dbReference>
<sequence>MEDRNVLYENRLLGSPRLRQLRVRNDSCVVHDDFKSSISECYDVYSPQIEDTRPFGLINGTAWTYSTERELGGSSHWGLLSTYSGAGSYADLGTSSEQSKAVMKVLKENLWISRATRAVFLDFTVYNA</sequence>
<keyword evidence="8" id="KW-1185">Reference proteome</keyword>
<evidence type="ECO:0000256" key="2">
    <source>
        <dbReference type="ARBA" id="ARBA00007200"/>
    </source>
</evidence>
<accession>A0A087TM70</accession>
<evidence type="ECO:0000313" key="8">
    <source>
        <dbReference type="Proteomes" id="UP000054359"/>
    </source>
</evidence>
<evidence type="ECO:0000256" key="4">
    <source>
        <dbReference type="ARBA" id="ARBA00022989"/>
    </source>
</evidence>
<dbReference type="OrthoDB" id="444119at2759"/>
<evidence type="ECO:0000313" key="7">
    <source>
        <dbReference type="EMBL" id="KFM66209.1"/>
    </source>
</evidence>
<keyword evidence="5" id="KW-0472">Membrane</keyword>
<dbReference type="AlphaFoldDB" id="A0A087TM70"/>
<dbReference type="GO" id="GO:0005262">
    <property type="term" value="F:calcium channel activity"/>
    <property type="evidence" value="ECO:0007669"/>
    <property type="project" value="TreeGrafter"/>
</dbReference>
<evidence type="ECO:0000256" key="1">
    <source>
        <dbReference type="ARBA" id="ARBA00004141"/>
    </source>
</evidence>
<dbReference type="PANTHER" id="PTHR10877:SF183">
    <property type="entry name" value="AT14535P-RELATED"/>
    <property type="match status" value="1"/>
</dbReference>
<dbReference type="EMBL" id="KK115857">
    <property type="protein sequence ID" value="KFM66209.1"/>
    <property type="molecule type" value="Genomic_DNA"/>
</dbReference>
<dbReference type="STRING" id="407821.A0A087TM70"/>
<protein>
    <submittedName>
        <fullName evidence="7">Polycystic kidney disease 2-like 1 protein</fullName>
    </submittedName>
</protein>
<evidence type="ECO:0000259" key="6">
    <source>
        <dbReference type="Pfam" id="PF20519"/>
    </source>
</evidence>
<evidence type="ECO:0000256" key="5">
    <source>
        <dbReference type="ARBA" id="ARBA00023136"/>
    </source>
</evidence>
<keyword evidence="3" id="KW-0812">Transmembrane</keyword>
<name>A0A087TM70_STEMI</name>
<dbReference type="OMA" id="FESANGQ"/>
<dbReference type="InterPro" id="IPR046791">
    <property type="entry name" value="Polycystin_dom"/>
</dbReference>
<feature type="domain" description="Polycystin" evidence="6">
    <location>
        <begin position="4"/>
        <end position="128"/>
    </location>
</feature>
<reference evidence="7 8" key="1">
    <citation type="submission" date="2013-11" db="EMBL/GenBank/DDBJ databases">
        <title>Genome sequencing of Stegodyphus mimosarum.</title>
        <authorList>
            <person name="Bechsgaard J."/>
        </authorList>
    </citation>
    <scope>NUCLEOTIDE SEQUENCE [LARGE SCALE GENOMIC DNA]</scope>
</reference>
<gene>
    <name evidence="7" type="ORF">X975_08962</name>
</gene>
<organism evidence="7 8">
    <name type="scientific">Stegodyphus mimosarum</name>
    <name type="common">African social velvet spider</name>
    <dbReference type="NCBI Taxonomy" id="407821"/>
    <lineage>
        <taxon>Eukaryota</taxon>
        <taxon>Metazoa</taxon>
        <taxon>Ecdysozoa</taxon>
        <taxon>Arthropoda</taxon>
        <taxon>Chelicerata</taxon>
        <taxon>Arachnida</taxon>
        <taxon>Araneae</taxon>
        <taxon>Araneomorphae</taxon>
        <taxon>Entelegynae</taxon>
        <taxon>Eresoidea</taxon>
        <taxon>Eresidae</taxon>
        <taxon>Stegodyphus</taxon>
    </lineage>
</organism>
<dbReference type="GO" id="GO:0050982">
    <property type="term" value="P:detection of mechanical stimulus"/>
    <property type="evidence" value="ECO:0007669"/>
    <property type="project" value="TreeGrafter"/>
</dbReference>
<feature type="non-terminal residue" evidence="7">
    <location>
        <position position="128"/>
    </location>
</feature>
<proteinExistence type="inferred from homology"/>
<keyword evidence="4" id="KW-1133">Transmembrane helix</keyword>
<dbReference type="Pfam" id="PF20519">
    <property type="entry name" value="Polycystin_dom"/>
    <property type="match status" value="1"/>
</dbReference>
<comment type="subcellular location">
    <subcellularLocation>
        <location evidence="1">Membrane</location>
        <topology evidence="1">Multi-pass membrane protein</topology>
    </subcellularLocation>
</comment>
<dbReference type="InterPro" id="IPR051223">
    <property type="entry name" value="Polycystin"/>
</dbReference>
<dbReference type="Proteomes" id="UP000054359">
    <property type="component" value="Unassembled WGS sequence"/>
</dbReference>
<dbReference type="GO" id="GO:0016020">
    <property type="term" value="C:membrane"/>
    <property type="evidence" value="ECO:0007669"/>
    <property type="project" value="UniProtKB-SubCell"/>
</dbReference>
<comment type="similarity">
    <text evidence="2">Belongs to the polycystin family.</text>
</comment>
<evidence type="ECO:0000256" key="3">
    <source>
        <dbReference type="ARBA" id="ARBA00022692"/>
    </source>
</evidence>